<name>A0A1I3G8W1_9PLAN</name>
<dbReference type="STRING" id="1576369.SAMN05421753_106240"/>
<sequence length="96" mass="10429">MFNLNVGAQQAAPSTQQGAAGAQQLACFRFTCRDAAQQGEPGKQQSAPCSQQLRAVDEFWAVALPTNTASRVRLKQVANSAKTRLDMEILLKAFFK</sequence>
<evidence type="ECO:0000313" key="2">
    <source>
        <dbReference type="Proteomes" id="UP000199518"/>
    </source>
</evidence>
<dbReference type="EMBL" id="FOQD01000006">
    <property type="protein sequence ID" value="SFI19827.1"/>
    <property type="molecule type" value="Genomic_DNA"/>
</dbReference>
<protein>
    <submittedName>
        <fullName evidence="1">Uncharacterized protein</fullName>
    </submittedName>
</protein>
<proteinExistence type="predicted"/>
<dbReference type="Proteomes" id="UP000199518">
    <property type="component" value="Unassembled WGS sequence"/>
</dbReference>
<organism evidence="1 2">
    <name type="scientific">Planctomicrobium piriforme</name>
    <dbReference type="NCBI Taxonomy" id="1576369"/>
    <lineage>
        <taxon>Bacteria</taxon>
        <taxon>Pseudomonadati</taxon>
        <taxon>Planctomycetota</taxon>
        <taxon>Planctomycetia</taxon>
        <taxon>Planctomycetales</taxon>
        <taxon>Planctomycetaceae</taxon>
        <taxon>Planctomicrobium</taxon>
    </lineage>
</organism>
<gene>
    <name evidence="1" type="ORF">SAMN05421753_106240</name>
</gene>
<dbReference type="AlphaFoldDB" id="A0A1I3G8W1"/>
<keyword evidence="2" id="KW-1185">Reference proteome</keyword>
<evidence type="ECO:0000313" key="1">
    <source>
        <dbReference type="EMBL" id="SFI19827.1"/>
    </source>
</evidence>
<accession>A0A1I3G8W1</accession>
<reference evidence="2" key="1">
    <citation type="submission" date="2016-10" db="EMBL/GenBank/DDBJ databases">
        <authorList>
            <person name="Varghese N."/>
            <person name="Submissions S."/>
        </authorList>
    </citation>
    <scope>NUCLEOTIDE SEQUENCE [LARGE SCALE GENOMIC DNA]</scope>
    <source>
        <strain evidence="2">DSM 26348</strain>
    </source>
</reference>